<evidence type="ECO:0000256" key="2">
    <source>
        <dbReference type="ARBA" id="ARBA00005098"/>
    </source>
</evidence>
<dbReference type="Pfam" id="PF00491">
    <property type="entry name" value="Arginase"/>
    <property type="match status" value="1"/>
</dbReference>
<evidence type="ECO:0000256" key="9">
    <source>
        <dbReference type="ARBA" id="ARBA00047391"/>
    </source>
</evidence>
<dbReference type="PROSITE" id="PS01053">
    <property type="entry name" value="ARGINASE_1"/>
    <property type="match status" value="1"/>
</dbReference>
<comment type="catalytic activity">
    <reaction evidence="9">
        <text>L-arginine + H2O = urea + L-ornithine</text>
        <dbReference type="Rhea" id="RHEA:20569"/>
        <dbReference type="ChEBI" id="CHEBI:15377"/>
        <dbReference type="ChEBI" id="CHEBI:16199"/>
        <dbReference type="ChEBI" id="CHEBI:32682"/>
        <dbReference type="ChEBI" id="CHEBI:46911"/>
        <dbReference type="EC" id="3.5.3.1"/>
    </reaction>
</comment>
<dbReference type="OrthoDB" id="9788689at2"/>
<gene>
    <name evidence="12" type="ORF">A6A04_08810</name>
</gene>
<dbReference type="InterPro" id="IPR023696">
    <property type="entry name" value="Ureohydrolase_dom_sf"/>
</dbReference>
<dbReference type="PRINTS" id="PR00116">
    <property type="entry name" value="ARGINASE"/>
</dbReference>
<evidence type="ECO:0000256" key="5">
    <source>
        <dbReference type="ARBA" id="ARBA00022503"/>
    </source>
</evidence>
<evidence type="ECO:0000256" key="4">
    <source>
        <dbReference type="ARBA" id="ARBA00018123"/>
    </source>
</evidence>
<evidence type="ECO:0000256" key="3">
    <source>
        <dbReference type="ARBA" id="ARBA00012168"/>
    </source>
</evidence>
<dbReference type="GO" id="GO:0006525">
    <property type="term" value="P:arginine metabolic process"/>
    <property type="evidence" value="ECO:0007669"/>
    <property type="project" value="UniProtKB-KW"/>
</dbReference>
<dbReference type="PANTHER" id="PTHR43782:SF3">
    <property type="entry name" value="ARGINASE"/>
    <property type="match status" value="1"/>
</dbReference>
<dbReference type="InterPro" id="IPR014033">
    <property type="entry name" value="Arginase"/>
</dbReference>
<dbReference type="PROSITE" id="PS51409">
    <property type="entry name" value="ARGINASE_2"/>
    <property type="match status" value="1"/>
</dbReference>
<dbReference type="Gene3D" id="3.40.800.10">
    <property type="entry name" value="Ureohydrolase domain"/>
    <property type="match status" value="1"/>
</dbReference>
<dbReference type="SUPFAM" id="SSF52768">
    <property type="entry name" value="Arginase/deacetylase"/>
    <property type="match status" value="1"/>
</dbReference>
<organism evidence="12 13">
    <name type="scientific">Paramagnetospirillum marisnigri</name>
    <dbReference type="NCBI Taxonomy" id="1285242"/>
    <lineage>
        <taxon>Bacteria</taxon>
        <taxon>Pseudomonadati</taxon>
        <taxon>Pseudomonadota</taxon>
        <taxon>Alphaproteobacteria</taxon>
        <taxon>Rhodospirillales</taxon>
        <taxon>Magnetospirillaceae</taxon>
        <taxon>Paramagnetospirillum</taxon>
    </lineage>
</organism>
<comment type="similarity">
    <text evidence="10 11">Belongs to the arginase family.</text>
</comment>
<keyword evidence="13" id="KW-1185">Reference proteome</keyword>
<dbReference type="GO" id="GO:0005829">
    <property type="term" value="C:cytosol"/>
    <property type="evidence" value="ECO:0007669"/>
    <property type="project" value="TreeGrafter"/>
</dbReference>
<accession>A0A178M602</accession>
<evidence type="ECO:0000256" key="8">
    <source>
        <dbReference type="ARBA" id="ARBA00023211"/>
    </source>
</evidence>
<dbReference type="GO" id="GO:0004053">
    <property type="term" value="F:arginase activity"/>
    <property type="evidence" value="ECO:0007669"/>
    <property type="project" value="UniProtKB-EC"/>
</dbReference>
<protein>
    <recommendedName>
        <fullName evidence="4">Arginase</fullName>
        <ecNumber evidence="3">3.5.3.1</ecNumber>
    </recommendedName>
</protein>
<keyword evidence="8" id="KW-0464">Manganese</keyword>
<keyword evidence="6" id="KW-0479">Metal-binding</keyword>
<sequence length="290" mass="30080">MEADMTGSGRAMTILGVGCGLGARDGGCADGPRALRRGGMGERLRGLTEDLHCLELQAPLGDAQTVIPRLADHLATLVAKECGRGRFPIVIGGDHSCAMGTWAGLRQAHGAAFRLIWIDAHMDLHTPDTSPSGALHGMPLACLLGLGPPGLARHPPVLTGTEVTLMGVRSWEPEEEARTSRHGIRVMGMAELKRLGLAAALAEATGPGDFGISLDLDAIDPADAPGVGTPAPGGIRADELLDALAPLLASPRCIGLEIAEYNPHHDIDQRTAALVETIVEAAIRSSGDPP</sequence>
<proteinExistence type="inferred from homology"/>
<name>A0A178M602_9PROT</name>
<reference evidence="12 13" key="1">
    <citation type="submission" date="2016-04" db="EMBL/GenBank/DDBJ databases">
        <title>Draft genome sequence of freshwater magnetotactic bacteria Magnetospirillum marisnigri SP-1 and Magnetospirillum moscoviense BB-1.</title>
        <authorList>
            <person name="Koziaeva V."/>
            <person name="Dziuba M.V."/>
            <person name="Ivanov T.M."/>
            <person name="Kuznetsov B."/>
            <person name="Grouzdev D.S."/>
        </authorList>
    </citation>
    <scope>NUCLEOTIDE SEQUENCE [LARGE SCALE GENOMIC DNA]</scope>
    <source>
        <strain evidence="12 13">SP-1</strain>
    </source>
</reference>
<evidence type="ECO:0000256" key="6">
    <source>
        <dbReference type="ARBA" id="ARBA00022723"/>
    </source>
</evidence>
<dbReference type="AlphaFoldDB" id="A0A178M602"/>
<evidence type="ECO:0000256" key="1">
    <source>
        <dbReference type="ARBA" id="ARBA00001936"/>
    </source>
</evidence>
<dbReference type="GO" id="GO:0030145">
    <property type="term" value="F:manganese ion binding"/>
    <property type="evidence" value="ECO:0007669"/>
    <property type="project" value="TreeGrafter"/>
</dbReference>
<dbReference type="EMBL" id="LWQT01000120">
    <property type="protein sequence ID" value="OAN43973.1"/>
    <property type="molecule type" value="Genomic_DNA"/>
</dbReference>
<comment type="caution">
    <text evidence="12">The sequence shown here is derived from an EMBL/GenBank/DDBJ whole genome shotgun (WGS) entry which is preliminary data.</text>
</comment>
<dbReference type="GO" id="GO:0000050">
    <property type="term" value="P:urea cycle"/>
    <property type="evidence" value="ECO:0007669"/>
    <property type="project" value="UniProtKB-UniPathway"/>
</dbReference>
<dbReference type="UniPathway" id="UPA00158">
    <property type="reaction ID" value="UER00270"/>
</dbReference>
<evidence type="ECO:0000256" key="10">
    <source>
        <dbReference type="PROSITE-ProRule" id="PRU00742"/>
    </source>
</evidence>
<comment type="pathway">
    <text evidence="2">Nitrogen metabolism; urea cycle; L-ornithine and urea from L-arginine: step 1/1.</text>
</comment>
<dbReference type="InterPro" id="IPR020855">
    <property type="entry name" value="Ureohydrolase_Mn_BS"/>
</dbReference>
<keyword evidence="5" id="KW-0056">Arginine metabolism</keyword>
<dbReference type="EC" id="3.5.3.1" evidence="3"/>
<dbReference type="Proteomes" id="UP000078428">
    <property type="component" value="Unassembled WGS sequence"/>
</dbReference>
<evidence type="ECO:0000256" key="7">
    <source>
        <dbReference type="ARBA" id="ARBA00022801"/>
    </source>
</evidence>
<evidence type="ECO:0000256" key="11">
    <source>
        <dbReference type="RuleBase" id="RU003684"/>
    </source>
</evidence>
<dbReference type="PANTHER" id="PTHR43782">
    <property type="entry name" value="ARGINASE"/>
    <property type="match status" value="1"/>
</dbReference>
<evidence type="ECO:0000313" key="13">
    <source>
        <dbReference type="Proteomes" id="UP000078428"/>
    </source>
</evidence>
<evidence type="ECO:0000313" key="12">
    <source>
        <dbReference type="EMBL" id="OAN43973.1"/>
    </source>
</evidence>
<keyword evidence="7 11" id="KW-0378">Hydrolase</keyword>
<dbReference type="InterPro" id="IPR006035">
    <property type="entry name" value="Ureohydrolase"/>
</dbReference>
<comment type="cofactor">
    <cofactor evidence="1">
        <name>Mn(2+)</name>
        <dbReference type="ChEBI" id="CHEBI:29035"/>
    </cofactor>
</comment>
<dbReference type="STRING" id="1285242.A6A04_08810"/>
<dbReference type="CDD" id="cd09989">
    <property type="entry name" value="Arginase"/>
    <property type="match status" value="1"/>
</dbReference>